<evidence type="ECO:0000313" key="3">
    <source>
        <dbReference type="Proteomes" id="UP001287356"/>
    </source>
</evidence>
<comment type="caution">
    <text evidence="2">The sequence shown here is derived from an EMBL/GenBank/DDBJ whole genome shotgun (WGS) entry which is preliminary data.</text>
</comment>
<feature type="region of interest" description="Disordered" evidence="1">
    <location>
        <begin position="154"/>
        <end position="177"/>
    </location>
</feature>
<name>A0AAE0KBP1_9PEZI</name>
<accession>A0AAE0KBP1</accession>
<dbReference type="EMBL" id="JAULSN010000004">
    <property type="protein sequence ID" value="KAK3373162.1"/>
    <property type="molecule type" value="Genomic_DNA"/>
</dbReference>
<sequence>MLQKCRDVAATKLFTFSPVWHSSLGAVDLAPTDTQIATMASHIPTCRDRDRSTFSETVYCLQHEIDRAVLLHSDDDELRDVDQKRIDFYLRKLEAFPLVHAGMIRLSNTMDVLKSVPPSEREYAINKPDYQSHARARLLLETYQEILDKEAAVAPSAAASKPPASKDSGTAGAASSAAEESTARAAWATRGPAVANDNCGYTLQNSSTGSGPAADWVWVESKPTHPTRSMPYPPSCDADAFPRLASFATPTEVGEFFEVVAMNRCMD</sequence>
<reference evidence="2" key="2">
    <citation type="submission" date="2023-06" db="EMBL/GenBank/DDBJ databases">
        <authorList>
            <consortium name="Lawrence Berkeley National Laboratory"/>
            <person name="Haridas S."/>
            <person name="Hensen N."/>
            <person name="Bonometti L."/>
            <person name="Westerberg I."/>
            <person name="Brannstrom I.O."/>
            <person name="Guillou S."/>
            <person name="Cros-Aarteil S."/>
            <person name="Calhoun S."/>
            <person name="Kuo A."/>
            <person name="Mondo S."/>
            <person name="Pangilinan J."/>
            <person name="Riley R."/>
            <person name="Labutti K."/>
            <person name="Andreopoulos B."/>
            <person name="Lipzen A."/>
            <person name="Chen C."/>
            <person name="Yanf M."/>
            <person name="Daum C."/>
            <person name="Ng V."/>
            <person name="Clum A."/>
            <person name="Steindorff A."/>
            <person name="Ohm R."/>
            <person name="Martin F."/>
            <person name="Silar P."/>
            <person name="Natvig D."/>
            <person name="Lalanne C."/>
            <person name="Gautier V."/>
            <person name="Ament-Velasquez S.L."/>
            <person name="Kruys A."/>
            <person name="Hutchinson M.I."/>
            <person name="Powell A.J."/>
            <person name="Barry K."/>
            <person name="Miller A.N."/>
            <person name="Grigoriev I.V."/>
            <person name="Debuchy R."/>
            <person name="Gladieux P."/>
            <person name="Thoren M.H."/>
            <person name="Johannesson H."/>
        </authorList>
    </citation>
    <scope>NUCLEOTIDE SEQUENCE</scope>
    <source>
        <strain evidence="2">CBS 958.72</strain>
    </source>
</reference>
<organism evidence="2 3">
    <name type="scientific">Lasiosphaeria ovina</name>
    <dbReference type="NCBI Taxonomy" id="92902"/>
    <lineage>
        <taxon>Eukaryota</taxon>
        <taxon>Fungi</taxon>
        <taxon>Dikarya</taxon>
        <taxon>Ascomycota</taxon>
        <taxon>Pezizomycotina</taxon>
        <taxon>Sordariomycetes</taxon>
        <taxon>Sordariomycetidae</taxon>
        <taxon>Sordariales</taxon>
        <taxon>Lasiosphaeriaceae</taxon>
        <taxon>Lasiosphaeria</taxon>
    </lineage>
</organism>
<dbReference type="AlphaFoldDB" id="A0AAE0KBP1"/>
<gene>
    <name evidence="2" type="ORF">B0T24DRAFT_622270</name>
</gene>
<reference evidence="2" key="1">
    <citation type="journal article" date="2023" name="Mol. Phylogenet. Evol.">
        <title>Genome-scale phylogeny and comparative genomics of the fungal order Sordariales.</title>
        <authorList>
            <person name="Hensen N."/>
            <person name="Bonometti L."/>
            <person name="Westerberg I."/>
            <person name="Brannstrom I.O."/>
            <person name="Guillou S."/>
            <person name="Cros-Aarteil S."/>
            <person name="Calhoun S."/>
            <person name="Haridas S."/>
            <person name="Kuo A."/>
            <person name="Mondo S."/>
            <person name="Pangilinan J."/>
            <person name="Riley R."/>
            <person name="LaButti K."/>
            <person name="Andreopoulos B."/>
            <person name="Lipzen A."/>
            <person name="Chen C."/>
            <person name="Yan M."/>
            <person name="Daum C."/>
            <person name="Ng V."/>
            <person name="Clum A."/>
            <person name="Steindorff A."/>
            <person name="Ohm R.A."/>
            <person name="Martin F."/>
            <person name="Silar P."/>
            <person name="Natvig D.O."/>
            <person name="Lalanne C."/>
            <person name="Gautier V."/>
            <person name="Ament-Velasquez S.L."/>
            <person name="Kruys A."/>
            <person name="Hutchinson M.I."/>
            <person name="Powell A.J."/>
            <person name="Barry K."/>
            <person name="Miller A.N."/>
            <person name="Grigoriev I.V."/>
            <person name="Debuchy R."/>
            <person name="Gladieux P."/>
            <person name="Hiltunen Thoren M."/>
            <person name="Johannesson H."/>
        </authorList>
    </citation>
    <scope>NUCLEOTIDE SEQUENCE</scope>
    <source>
        <strain evidence="2">CBS 958.72</strain>
    </source>
</reference>
<evidence type="ECO:0000256" key="1">
    <source>
        <dbReference type="SAM" id="MobiDB-lite"/>
    </source>
</evidence>
<protein>
    <submittedName>
        <fullName evidence="2">Uncharacterized protein</fullName>
    </submittedName>
</protein>
<proteinExistence type="predicted"/>
<evidence type="ECO:0000313" key="2">
    <source>
        <dbReference type="EMBL" id="KAK3373162.1"/>
    </source>
</evidence>
<keyword evidence="3" id="KW-1185">Reference proteome</keyword>
<dbReference type="Proteomes" id="UP001287356">
    <property type="component" value="Unassembled WGS sequence"/>
</dbReference>